<keyword evidence="6 9" id="KW-0456">Lyase</keyword>
<keyword evidence="8 9" id="KW-0670">Pyruvate</keyword>
<evidence type="ECO:0000256" key="9">
    <source>
        <dbReference type="HAMAP-Rule" id="MF_00446"/>
    </source>
</evidence>
<keyword evidence="2 9" id="KW-0566">Pantothenate biosynthesis</keyword>
<dbReference type="EMBL" id="LJCO01000038">
    <property type="protein sequence ID" value="KPV44247.1"/>
    <property type="molecule type" value="Genomic_DNA"/>
</dbReference>
<feature type="active site" description="Proton donor" evidence="9 10">
    <location>
        <position position="58"/>
    </location>
</feature>
<dbReference type="CDD" id="cd06919">
    <property type="entry name" value="Asp_decarbox"/>
    <property type="match status" value="1"/>
</dbReference>
<comment type="cofactor">
    <cofactor evidence="9 10">
        <name>pyruvate</name>
        <dbReference type="ChEBI" id="CHEBI:15361"/>
    </cofactor>
    <text evidence="9 10">Binds 1 pyruvoyl group covalently per subunit.</text>
</comment>
<dbReference type="STRING" id="471514.AN477_08085"/>
<evidence type="ECO:0000256" key="12">
    <source>
        <dbReference type="PIRSR" id="PIRSR006246-5"/>
    </source>
</evidence>
<comment type="caution">
    <text evidence="9">Lacks conserved residue(s) required for the propagation of feature annotation.</text>
</comment>
<evidence type="ECO:0000256" key="4">
    <source>
        <dbReference type="ARBA" id="ARBA00022813"/>
    </source>
</evidence>
<comment type="pathway">
    <text evidence="9">Cofactor biosynthesis; (R)-pantothenate biosynthesis; beta-alanine from L-aspartate: step 1/1.</text>
</comment>
<dbReference type="PATRIC" id="fig|471514.4.peg.1916"/>
<comment type="caution">
    <text evidence="13">The sequence shown here is derived from an EMBL/GenBank/DDBJ whole genome shotgun (WGS) entry which is preliminary data.</text>
</comment>
<dbReference type="GO" id="GO:0006523">
    <property type="term" value="P:alanine biosynthetic process"/>
    <property type="evidence" value="ECO:0007669"/>
    <property type="project" value="InterPro"/>
</dbReference>
<reference evidence="13 14" key="1">
    <citation type="submission" date="2015-09" db="EMBL/GenBank/DDBJ databases">
        <title>Draft genome sequence of Alicyclobacillus ferrooxydans DSM 22381.</title>
        <authorList>
            <person name="Hemp J."/>
        </authorList>
    </citation>
    <scope>NUCLEOTIDE SEQUENCE [LARGE SCALE GENOMIC DNA]</scope>
    <source>
        <strain evidence="13 14">TC-34</strain>
    </source>
</reference>
<evidence type="ECO:0000256" key="2">
    <source>
        <dbReference type="ARBA" id="ARBA00022655"/>
    </source>
</evidence>
<evidence type="ECO:0000256" key="5">
    <source>
        <dbReference type="ARBA" id="ARBA00023145"/>
    </source>
</evidence>
<organism evidence="13 14">
    <name type="scientific">Alicyclobacillus ferrooxydans</name>
    <dbReference type="NCBI Taxonomy" id="471514"/>
    <lineage>
        <taxon>Bacteria</taxon>
        <taxon>Bacillati</taxon>
        <taxon>Bacillota</taxon>
        <taxon>Bacilli</taxon>
        <taxon>Bacillales</taxon>
        <taxon>Alicyclobacillaceae</taxon>
        <taxon>Alicyclobacillus</taxon>
    </lineage>
</organism>
<keyword evidence="5 9" id="KW-0865">Zymogen</keyword>
<dbReference type="PANTHER" id="PTHR21012">
    <property type="entry name" value="ASPARTATE 1-DECARBOXYLASE"/>
    <property type="match status" value="1"/>
</dbReference>
<protein>
    <recommendedName>
        <fullName evidence="9">Aspartate 1-decarboxylase</fullName>
        <ecNumber evidence="9">4.1.1.11</ecNumber>
    </recommendedName>
    <alternativeName>
        <fullName evidence="9">Aspartate alpha-decarboxylase</fullName>
    </alternativeName>
    <component>
        <recommendedName>
            <fullName evidence="9">Aspartate 1-decarboxylase beta chain</fullName>
        </recommendedName>
    </component>
    <component>
        <recommendedName>
            <fullName evidence="9">Aspartate 1-decarboxylase alpha chain</fullName>
        </recommendedName>
    </component>
</protein>
<evidence type="ECO:0000256" key="6">
    <source>
        <dbReference type="ARBA" id="ARBA00023239"/>
    </source>
</evidence>
<dbReference type="Proteomes" id="UP000050482">
    <property type="component" value="Unassembled WGS sequence"/>
</dbReference>
<keyword evidence="3 9" id="KW-0210">Decarboxylase</keyword>
<dbReference type="PIRSF" id="PIRSF006246">
    <property type="entry name" value="Asp_decarbox"/>
    <property type="match status" value="1"/>
</dbReference>
<comment type="subcellular location">
    <subcellularLocation>
        <location evidence="9">Cytoplasm</location>
    </subcellularLocation>
</comment>
<dbReference type="SUPFAM" id="SSF50692">
    <property type="entry name" value="ADC-like"/>
    <property type="match status" value="1"/>
</dbReference>
<keyword evidence="4 9" id="KW-0068">Autocatalytic cleavage</keyword>
<evidence type="ECO:0000313" key="13">
    <source>
        <dbReference type="EMBL" id="KPV44247.1"/>
    </source>
</evidence>
<keyword evidence="7 9" id="KW-0704">Schiff base</keyword>
<evidence type="ECO:0000256" key="1">
    <source>
        <dbReference type="ARBA" id="ARBA00022490"/>
    </source>
</evidence>
<keyword evidence="14" id="KW-1185">Reference proteome</keyword>
<dbReference type="EC" id="4.1.1.11" evidence="9"/>
<evidence type="ECO:0000256" key="11">
    <source>
        <dbReference type="PIRSR" id="PIRSR006246-3"/>
    </source>
</evidence>
<comment type="similarity">
    <text evidence="9">Belongs to the PanD family.</text>
</comment>
<proteinExistence type="inferred from homology"/>
<accession>A0A0P9ELS1</accession>
<feature type="binding site" evidence="9">
    <location>
        <position position="57"/>
    </location>
    <ligand>
        <name>substrate</name>
    </ligand>
</feature>
<dbReference type="GO" id="GO:0015940">
    <property type="term" value="P:pantothenate biosynthetic process"/>
    <property type="evidence" value="ECO:0007669"/>
    <property type="project" value="UniProtKB-UniRule"/>
</dbReference>
<keyword evidence="1 9" id="KW-0963">Cytoplasm</keyword>
<evidence type="ECO:0000313" key="14">
    <source>
        <dbReference type="Proteomes" id="UP000050482"/>
    </source>
</evidence>
<dbReference type="GO" id="GO:0005829">
    <property type="term" value="C:cytosol"/>
    <property type="evidence" value="ECO:0007669"/>
    <property type="project" value="TreeGrafter"/>
</dbReference>
<evidence type="ECO:0000256" key="8">
    <source>
        <dbReference type="ARBA" id="ARBA00023317"/>
    </source>
</evidence>
<dbReference type="InterPro" id="IPR009010">
    <property type="entry name" value="Asp_de-COase-like_dom_sf"/>
</dbReference>
<name>A0A0P9ELS1_9BACL</name>
<evidence type="ECO:0000256" key="10">
    <source>
        <dbReference type="PIRSR" id="PIRSR006246-1"/>
    </source>
</evidence>
<dbReference type="AlphaFoldDB" id="A0A0P9ELS1"/>
<feature type="chain" id="PRO_5014000820" description="Aspartate 1-decarboxylase alpha chain" evidence="9 12">
    <location>
        <begin position="25"/>
        <end position="134"/>
    </location>
</feature>
<comment type="subunit">
    <text evidence="9">Heterooctamer of four alpha and four beta subunits.</text>
</comment>
<sequence length="134" mass="14674">MLRTVCKGKIHRATVTQADLNYMGSVTVDAQLLKAANILPYEMVQITNLSNGVIWQTYALAAEEGSGKLCLNGPPARLFQPGDKAIILSLALMSDEEWSEMTSNVVFVDDKNQIASVVSHPMKNEPGWKPDVLN</sequence>
<feature type="chain" id="PRO_5014000818" description="Aspartate 1-decarboxylase beta chain" evidence="9 12">
    <location>
        <begin position="1"/>
        <end position="24"/>
    </location>
</feature>
<comment type="PTM">
    <text evidence="9 11">Is synthesized initially as an inactive proenzyme, which is activated by self-cleavage at a specific serine bond to produce a beta-subunit with a hydroxyl group at its C-terminus and an alpha-subunit with a pyruvoyl group at its N-terminus.</text>
</comment>
<dbReference type="UniPathway" id="UPA00028">
    <property type="reaction ID" value="UER00002"/>
</dbReference>
<dbReference type="RefSeq" id="WP_054968663.1">
    <property type="nucleotide sequence ID" value="NZ_LJCO01000038.1"/>
</dbReference>
<dbReference type="Gene3D" id="2.40.40.20">
    <property type="match status" value="1"/>
</dbReference>
<dbReference type="PANTHER" id="PTHR21012:SF0">
    <property type="entry name" value="ASPARTATE 1-DECARBOXYLASE"/>
    <property type="match status" value="1"/>
</dbReference>
<dbReference type="HAMAP" id="MF_00446">
    <property type="entry name" value="PanD"/>
    <property type="match status" value="1"/>
</dbReference>
<dbReference type="OrthoDB" id="9803983at2"/>
<evidence type="ECO:0000256" key="3">
    <source>
        <dbReference type="ARBA" id="ARBA00022793"/>
    </source>
</evidence>
<dbReference type="NCBIfam" id="TIGR00223">
    <property type="entry name" value="panD"/>
    <property type="match status" value="1"/>
</dbReference>
<evidence type="ECO:0000256" key="7">
    <source>
        <dbReference type="ARBA" id="ARBA00023270"/>
    </source>
</evidence>
<comment type="catalytic activity">
    <reaction evidence="9">
        <text>L-aspartate + H(+) = beta-alanine + CO2</text>
        <dbReference type="Rhea" id="RHEA:19497"/>
        <dbReference type="ChEBI" id="CHEBI:15378"/>
        <dbReference type="ChEBI" id="CHEBI:16526"/>
        <dbReference type="ChEBI" id="CHEBI:29991"/>
        <dbReference type="ChEBI" id="CHEBI:57966"/>
        <dbReference type="EC" id="4.1.1.11"/>
    </reaction>
</comment>
<dbReference type="InterPro" id="IPR003190">
    <property type="entry name" value="Asp_decarbox"/>
</dbReference>
<dbReference type="Pfam" id="PF02261">
    <property type="entry name" value="Asp_decarbox"/>
    <property type="match status" value="1"/>
</dbReference>
<feature type="modified residue" description="Pyruvic acid (Ser)" evidence="9 11">
    <location>
        <position position="25"/>
    </location>
</feature>
<dbReference type="GO" id="GO:0004068">
    <property type="term" value="F:aspartate 1-decarboxylase activity"/>
    <property type="evidence" value="ECO:0007669"/>
    <property type="project" value="UniProtKB-UniRule"/>
</dbReference>
<feature type="active site" description="Schiff-base intermediate with substrate; via pyruvic acid" evidence="9 10">
    <location>
        <position position="25"/>
    </location>
</feature>
<gene>
    <name evidence="9" type="primary">panD</name>
    <name evidence="13" type="ORF">AN477_08085</name>
</gene>
<comment type="function">
    <text evidence="9">Catalyzes the pyruvoyl-dependent decarboxylation of aspartate to produce beta-alanine.</text>
</comment>